<dbReference type="InterPro" id="IPR016181">
    <property type="entry name" value="Acyl_CoA_acyltransferase"/>
</dbReference>
<dbReference type="Pfam" id="PF00583">
    <property type="entry name" value="Acetyltransf_1"/>
    <property type="match status" value="1"/>
</dbReference>
<protein>
    <submittedName>
        <fullName evidence="2">BA75_02885T0</fullName>
    </submittedName>
</protein>
<dbReference type="SUPFAM" id="SSF55729">
    <property type="entry name" value="Acyl-CoA N-acyltransferases (Nat)"/>
    <property type="match status" value="1"/>
</dbReference>
<name>A0A1B2JDX6_PICPA</name>
<dbReference type="AlphaFoldDB" id="A0A1B2JDX6"/>
<sequence>MGRSILAVDDLTVNNIGTFAKILDFSRSKNSSNTSFEFTESWVEDCLEVKENCKLGYYDEIAVGLIKTAFINDTTVYIEALSVLPEYLEHGVFEKLVDFAITHAKSNNFQKVAVQTNNPQFESRLIEKGFLAASPDSVENLEARPTETVLILDI</sequence>
<dbReference type="CDD" id="cd04301">
    <property type="entry name" value="NAT_SF"/>
    <property type="match status" value="1"/>
</dbReference>
<reference evidence="2 3" key="1">
    <citation type="submission" date="2016-02" db="EMBL/GenBank/DDBJ databases">
        <title>Comparative genomic and transcriptomic foundation for Pichia pastoris.</title>
        <authorList>
            <person name="Love K.R."/>
            <person name="Shah K.A."/>
            <person name="Whittaker C.A."/>
            <person name="Wu J."/>
            <person name="Bartlett M.C."/>
            <person name="Ma D."/>
            <person name="Leeson R.L."/>
            <person name="Priest M."/>
            <person name="Young S.K."/>
            <person name="Love J.C."/>
        </authorList>
    </citation>
    <scope>NUCLEOTIDE SEQUENCE [LARGE SCALE GENOMIC DNA]</scope>
    <source>
        <strain evidence="2 3">ATCC 28485</strain>
    </source>
</reference>
<dbReference type="Gene3D" id="3.40.630.30">
    <property type="match status" value="1"/>
</dbReference>
<dbReference type="PROSITE" id="PS51186">
    <property type="entry name" value="GNAT"/>
    <property type="match status" value="1"/>
</dbReference>
<evidence type="ECO:0000313" key="3">
    <source>
        <dbReference type="Proteomes" id="UP000094565"/>
    </source>
</evidence>
<proteinExistence type="predicted"/>
<keyword evidence="3" id="KW-1185">Reference proteome</keyword>
<dbReference type="Proteomes" id="UP000094565">
    <property type="component" value="Chromosome 2"/>
</dbReference>
<dbReference type="InterPro" id="IPR000182">
    <property type="entry name" value="GNAT_dom"/>
</dbReference>
<organism evidence="2 3">
    <name type="scientific">Komagataella pastoris</name>
    <name type="common">Yeast</name>
    <name type="synonym">Pichia pastoris</name>
    <dbReference type="NCBI Taxonomy" id="4922"/>
    <lineage>
        <taxon>Eukaryota</taxon>
        <taxon>Fungi</taxon>
        <taxon>Dikarya</taxon>
        <taxon>Ascomycota</taxon>
        <taxon>Saccharomycotina</taxon>
        <taxon>Pichiomycetes</taxon>
        <taxon>Pichiales</taxon>
        <taxon>Pichiaceae</taxon>
        <taxon>Komagataella</taxon>
    </lineage>
</organism>
<evidence type="ECO:0000313" key="2">
    <source>
        <dbReference type="EMBL" id="ANZ76101.1"/>
    </source>
</evidence>
<dbReference type="GO" id="GO:0016747">
    <property type="term" value="F:acyltransferase activity, transferring groups other than amino-acyl groups"/>
    <property type="evidence" value="ECO:0007669"/>
    <property type="project" value="InterPro"/>
</dbReference>
<accession>A0A1B2JDX6</accession>
<evidence type="ECO:0000259" key="1">
    <source>
        <dbReference type="PROSITE" id="PS51186"/>
    </source>
</evidence>
<dbReference type="OrthoDB" id="47374at2759"/>
<dbReference type="EMBL" id="CP014585">
    <property type="protein sequence ID" value="ANZ76101.1"/>
    <property type="molecule type" value="Genomic_DNA"/>
</dbReference>
<feature type="domain" description="N-acetyltransferase" evidence="1">
    <location>
        <begin position="6"/>
        <end position="154"/>
    </location>
</feature>
<gene>
    <name evidence="2" type="primary">NAT5</name>
    <name evidence="2" type="ORF">ATY40_BA7502885</name>
</gene>